<dbReference type="CDD" id="cd03505">
    <property type="entry name" value="Delta9-FADS-like"/>
    <property type="match status" value="1"/>
</dbReference>
<dbReference type="PRINTS" id="PR00075">
    <property type="entry name" value="FACDDSATRASE"/>
</dbReference>
<gene>
    <name evidence="14" type="ORF">COW36_03630</name>
</gene>
<organism evidence="14 15">
    <name type="scientific">bacterium (Candidatus Blackallbacteria) CG17_big_fil_post_rev_8_21_14_2_50_48_46</name>
    <dbReference type="NCBI Taxonomy" id="2014261"/>
    <lineage>
        <taxon>Bacteria</taxon>
        <taxon>Candidatus Blackallbacteria</taxon>
    </lineage>
</organism>
<dbReference type="AlphaFoldDB" id="A0A2M7G9E4"/>
<evidence type="ECO:0000256" key="6">
    <source>
        <dbReference type="ARBA" id="ARBA00022989"/>
    </source>
</evidence>
<evidence type="ECO:0000256" key="11">
    <source>
        <dbReference type="ARBA" id="ARBA00023160"/>
    </source>
</evidence>
<comment type="subcellular location">
    <subcellularLocation>
        <location evidence="1">Membrane</location>
        <topology evidence="1">Multi-pass membrane protein</topology>
    </subcellularLocation>
</comment>
<keyword evidence="10 12" id="KW-0472">Membrane</keyword>
<evidence type="ECO:0000256" key="1">
    <source>
        <dbReference type="ARBA" id="ARBA00004141"/>
    </source>
</evidence>
<evidence type="ECO:0000256" key="9">
    <source>
        <dbReference type="ARBA" id="ARBA00023098"/>
    </source>
</evidence>
<dbReference type="Pfam" id="PF00487">
    <property type="entry name" value="FA_desaturase"/>
    <property type="match status" value="1"/>
</dbReference>
<keyword evidence="7" id="KW-0560">Oxidoreductase</keyword>
<accession>A0A2M7G9E4</accession>
<keyword evidence="6 12" id="KW-1133">Transmembrane helix</keyword>
<proteinExistence type="inferred from homology"/>
<feature type="transmembrane region" description="Helical" evidence="12">
    <location>
        <begin position="6"/>
        <end position="30"/>
    </location>
</feature>
<dbReference type="PANTHER" id="PTHR11351:SF31">
    <property type="entry name" value="DESATURASE 1, ISOFORM A-RELATED"/>
    <property type="match status" value="1"/>
</dbReference>
<keyword evidence="3" id="KW-0444">Lipid biosynthesis</keyword>
<evidence type="ECO:0000256" key="12">
    <source>
        <dbReference type="SAM" id="Phobius"/>
    </source>
</evidence>
<evidence type="ECO:0000256" key="3">
    <source>
        <dbReference type="ARBA" id="ARBA00022516"/>
    </source>
</evidence>
<dbReference type="GO" id="GO:0016020">
    <property type="term" value="C:membrane"/>
    <property type="evidence" value="ECO:0007669"/>
    <property type="project" value="UniProtKB-SubCell"/>
</dbReference>
<keyword evidence="5" id="KW-0276">Fatty acid metabolism</keyword>
<dbReference type="InterPro" id="IPR005804">
    <property type="entry name" value="FA_desaturase_dom"/>
</dbReference>
<protein>
    <submittedName>
        <fullName evidence="14">Acyl-CoA desaturase</fullName>
    </submittedName>
</protein>
<reference evidence="14 15" key="1">
    <citation type="submission" date="2017-09" db="EMBL/GenBank/DDBJ databases">
        <title>Depth-based differentiation of microbial function through sediment-hosted aquifers and enrichment of novel symbionts in the deep terrestrial subsurface.</title>
        <authorList>
            <person name="Probst A.J."/>
            <person name="Ladd B."/>
            <person name="Jarett J.K."/>
            <person name="Geller-Mcgrath D.E."/>
            <person name="Sieber C.M."/>
            <person name="Emerson J.B."/>
            <person name="Anantharaman K."/>
            <person name="Thomas B.C."/>
            <person name="Malmstrom R."/>
            <person name="Stieglmeier M."/>
            <person name="Klingl A."/>
            <person name="Woyke T."/>
            <person name="Ryan C.M."/>
            <person name="Banfield J.F."/>
        </authorList>
    </citation>
    <scope>NUCLEOTIDE SEQUENCE [LARGE SCALE GENOMIC DNA]</scope>
    <source>
        <strain evidence="14">CG17_big_fil_post_rev_8_21_14_2_50_48_46</strain>
    </source>
</reference>
<sequence>MHLACFGALFTGVSPIALGVMAALYFVRMFAITAFYHRYFSHRSFKTSRLVQFLFGLLGASAAQQGPLWWAEKHRHHHYYSDQPEDIHSPLQSGFWMSHIGWIPLKSSVGTNYSKIPDLAKFPELVWLNENHILAPVALGLLTFLLGEGLAHFAPALGTHGFQMLVWGFFISTVILYHGTFTINSLCHVWGSRRYATGDGSRNNFWLALLTLGEGWHNNHHYYATSTRQGFYWWELDISYYLLRLLGLFKLVWGFKKIPEHLKNRHLKA</sequence>
<keyword evidence="8" id="KW-0408">Iron</keyword>
<evidence type="ECO:0000313" key="15">
    <source>
        <dbReference type="Proteomes" id="UP000231019"/>
    </source>
</evidence>
<evidence type="ECO:0000313" key="14">
    <source>
        <dbReference type="EMBL" id="PIW18720.1"/>
    </source>
</evidence>
<dbReference type="InterPro" id="IPR015876">
    <property type="entry name" value="Acyl-CoA_DS"/>
</dbReference>
<evidence type="ECO:0000256" key="4">
    <source>
        <dbReference type="ARBA" id="ARBA00022692"/>
    </source>
</evidence>
<dbReference type="EMBL" id="PFFQ01000012">
    <property type="protein sequence ID" value="PIW18720.1"/>
    <property type="molecule type" value="Genomic_DNA"/>
</dbReference>
<comment type="similarity">
    <text evidence="2">Belongs to the fatty acid desaturase type 2 family.</text>
</comment>
<evidence type="ECO:0000259" key="13">
    <source>
        <dbReference type="Pfam" id="PF00487"/>
    </source>
</evidence>
<keyword evidence="9" id="KW-0443">Lipid metabolism</keyword>
<name>A0A2M7G9E4_9BACT</name>
<evidence type="ECO:0000256" key="10">
    <source>
        <dbReference type="ARBA" id="ARBA00023136"/>
    </source>
</evidence>
<dbReference type="GO" id="GO:0006633">
    <property type="term" value="P:fatty acid biosynthetic process"/>
    <property type="evidence" value="ECO:0007669"/>
    <property type="project" value="UniProtKB-KW"/>
</dbReference>
<dbReference type="PANTHER" id="PTHR11351">
    <property type="entry name" value="ACYL-COA DESATURASE"/>
    <property type="match status" value="1"/>
</dbReference>
<keyword evidence="11" id="KW-0275">Fatty acid biosynthesis</keyword>
<evidence type="ECO:0000256" key="8">
    <source>
        <dbReference type="ARBA" id="ARBA00023004"/>
    </source>
</evidence>
<dbReference type="GO" id="GO:0016717">
    <property type="term" value="F:oxidoreductase activity, acting on paired donors, with oxidation of a pair of donors resulting in the reduction of molecular oxygen to two molecules of water"/>
    <property type="evidence" value="ECO:0007669"/>
    <property type="project" value="InterPro"/>
</dbReference>
<comment type="caution">
    <text evidence="14">The sequence shown here is derived from an EMBL/GenBank/DDBJ whole genome shotgun (WGS) entry which is preliminary data.</text>
</comment>
<feature type="transmembrane region" description="Helical" evidence="12">
    <location>
        <begin position="165"/>
        <end position="191"/>
    </location>
</feature>
<evidence type="ECO:0000256" key="5">
    <source>
        <dbReference type="ARBA" id="ARBA00022832"/>
    </source>
</evidence>
<evidence type="ECO:0000256" key="2">
    <source>
        <dbReference type="ARBA" id="ARBA00008749"/>
    </source>
</evidence>
<evidence type="ECO:0000256" key="7">
    <source>
        <dbReference type="ARBA" id="ARBA00023002"/>
    </source>
</evidence>
<feature type="transmembrane region" description="Helical" evidence="12">
    <location>
        <begin position="133"/>
        <end position="153"/>
    </location>
</feature>
<keyword evidence="4 12" id="KW-0812">Transmembrane</keyword>
<feature type="domain" description="Fatty acid desaturase" evidence="13">
    <location>
        <begin position="20"/>
        <end position="237"/>
    </location>
</feature>
<dbReference type="Proteomes" id="UP000231019">
    <property type="component" value="Unassembled WGS sequence"/>
</dbReference>